<evidence type="ECO:0000313" key="1">
    <source>
        <dbReference type="EMBL" id="KAH3770262.1"/>
    </source>
</evidence>
<gene>
    <name evidence="1" type="ORF">DPMN_171546</name>
</gene>
<dbReference type="EMBL" id="JAIWYP010000009">
    <property type="protein sequence ID" value="KAH3770262.1"/>
    <property type="molecule type" value="Genomic_DNA"/>
</dbReference>
<evidence type="ECO:0000313" key="2">
    <source>
        <dbReference type="Proteomes" id="UP000828390"/>
    </source>
</evidence>
<protein>
    <submittedName>
        <fullName evidence="1">Uncharacterized protein</fullName>
    </submittedName>
</protein>
<dbReference type="AlphaFoldDB" id="A0A9D4DY74"/>
<proteinExistence type="predicted"/>
<name>A0A9D4DY74_DREPO</name>
<accession>A0A9D4DY74</accession>
<reference evidence="1" key="2">
    <citation type="submission" date="2020-11" db="EMBL/GenBank/DDBJ databases">
        <authorList>
            <person name="McCartney M.A."/>
            <person name="Auch B."/>
            <person name="Kono T."/>
            <person name="Mallez S."/>
            <person name="Becker A."/>
            <person name="Gohl D.M."/>
            <person name="Silverstein K.A.T."/>
            <person name="Koren S."/>
            <person name="Bechman K.B."/>
            <person name="Herman A."/>
            <person name="Abrahante J.E."/>
            <person name="Garbe J."/>
        </authorList>
    </citation>
    <scope>NUCLEOTIDE SEQUENCE</scope>
    <source>
        <strain evidence="1">Duluth1</strain>
        <tissue evidence="1">Whole animal</tissue>
    </source>
</reference>
<reference evidence="1" key="1">
    <citation type="journal article" date="2019" name="bioRxiv">
        <title>The Genome of the Zebra Mussel, Dreissena polymorpha: A Resource for Invasive Species Research.</title>
        <authorList>
            <person name="McCartney M.A."/>
            <person name="Auch B."/>
            <person name="Kono T."/>
            <person name="Mallez S."/>
            <person name="Zhang Y."/>
            <person name="Obille A."/>
            <person name="Becker A."/>
            <person name="Abrahante J.E."/>
            <person name="Garbe J."/>
            <person name="Badalamenti J.P."/>
            <person name="Herman A."/>
            <person name="Mangelson H."/>
            <person name="Liachko I."/>
            <person name="Sullivan S."/>
            <person name="Sone E.D."/>
            <person name="Koren S."/>
            <person name="Silverstein K.A.T."/>
            <person name="Beckman K.B."/>
            <person name="Gohl D.M."/>
        </authorList>
    </citation>
    <scope>NUCLEOTIDE SEQUENCE</scope>
    <source>
        <strain evidence="1">Duluth1</strain>
        <tissue evidence="1">Whole animal</tissue>
    </source>
</reference>
<keyword evidence="2" id="KW-1185">Reference proteome</keyword>
<comment type="caution">
    <text evidence="1">The sequence shown here is derived from an EMBL/GenBank/DDBJ whole genome shotgun (WGS) entry which is preliminary data.</text>
</comment>
<sequence length="78" mass="8791">MQTLVSESLHFSLQSPHFSLNQCPGRSHYSLKFQPSVSPGINTGHCDLPAICQHLHRSSKKISTQGFEGKHSIQIYNW</sequence>
<organism evidence="1 2">
    <name type="scientific">Dreissena polymorpha</name>
    <name type="common">Zebra mussel</name>
    <name type="synonym">Mytilus polymorpha</name>
    <dbReference type="NCBI Taxonomy" id="45954"/>
    <lineage>
        <taxon>Eukaryota</taxon>
        <taxon>Metazoa</taxon>
        <taxon>Spiralia</taxon>
        <taxon>Lophotrochozoa</taxon>
        <taxon>Mollusca</taxon>
        <taxon>Bivalvia</taxon>
        <taxon>Autobranchia</taxon>
        <taxon>Heteroconchia</taxon>
        <taxon>Euheterodonta</taxon>
        <taxon>Imparidentia</taxon>
        <taxon>Neoheterodontei</taxon>
        <taxon>Myida</taxon>
        <taxon>Dreissenoidea</taxon>
        <taxon>Dreissenidae</taxon>
        <taxon>Dreissena</taxon>
    </lineage>
</organism>
<dbReference type="Proteomes" id="UP000828390">
    <property type="component" value="Unassembled WGS sequence"/>
</dbReference>